<comment type="caution">
    <text evidence="2">The sequence shown here is derived from an EMBL/GenBank/DDBJ whole genome shotgun (WGS) entry which is preliminary data.</text>
</comment>
<evidence type="ECO:0000256" key="1">
    <source>
        <dbReference type="SAM" id="MobiDB-lite"/>
    </source>
</evidence>
<dbReference type="EMBL" id="BGZK01000638">
    <property type="protein sequence ID" value="GBP54065.1"/>
    <property type="molecule type" value="Genomic_DNA"/>
</dbReference>
<accession>A0A4C1WVH5</accession>
<gene>
    <name evidence="2" type="ORF">EVAR_85368_1</name>
</gene>
<dbReference type="AlphaFoldDB" id="A0A4C1WVH5"/>
<name>A0A4C1WVH5_EUMVA</name>
<organism evidence="2 3">
    <name type="scientific">Eumeta variegata</name>
    <name type="common">Bagworm moth</name>
    <name type="synonym">Eumeta japonica</name>
    <dbReference type="NCBI Taxonomy" id="151549"/>
    <lineage>
        <taxon>Eukaryota</taxon>
        <taxon>Metazoa</taxon>
        <taxon>Ecdysozoa</taxon>
        <taxon>Arthropoda</taxon>
        <taxon>Hexapoda</taxon>
        <taxon>Insecta</taxon>
        <taxon>Pterygota</taxon>
        <taxon>Neoptera</taxon>
        <taxon>Endopterygota</taxon>
        <taxon>Lepidoptera</taxon>
        <taxon>Glossata</taxon>
        <taxon>Ditrysia</taxon>
        <taxon>Tineoidea</taxon>
        <taxon>Psychidae</taxon>
        <taxon>Oiketicinae</taxon>
        <taxon>Eumeta</taxon>
    </lineage>
</organism>
<reference evidence="2 3" key="1">
    <citation type="journal article" date="2019" name="Commun. Biol.">
        <title>The bagworm genome reveals a unique fibroin gene that provides high tensile strength.</title>
        <authorList>
            <person name="Kono N."/>
            <person name="Nakamura H."/>
            <person name="Ohtoshi R."/>
            <person name="Tomita M."/>
            <person name="Numata K."/>
            <person name="Arakawa K."/>
        </authorList>
    </citation>
    <scope>NUCLEOTIDE SEQUENCE [LARGE SCALE GENOMIC DNA]</scope>
</reference>
<protein>
    <submittedName>
        <fullName evidence="2">Uncharacterized protein</fullName>
    </submittedName>
</protein>
<proteinExistence type="predicted"/>
<sequence length="104" mass="11235">MRARMTCECCGKKVNNTRWPHTDVDFATHGAPAPPGRPPGHSGVYVRCRSARTRSRHAIHLHDCGRPPVPSTLPLLAKNERHADVSAARPRFGGGVGAGGRPRL</sequence>
<evidence type="ECO:0000313" key="2">
    <source>
        <dbReference type="EMBL" id="GBP54065.1"/>
    </source>
</evidence>
<evidence type="ECO:0000313" key="3">
    <source>
        <dbReference type="Proteomes" id="UP000299102"/>
    </source>
</evidence>
<dbReference type="Proteomes" id="UP000299102">
    <property type="component" value="Unassembled WGS sequence"/>
</dbReference>
<feature type="region of interest" description="Disordered" evidence="1">
    <location>
        <begin position="80"/>
        <end position="104"/>
    </location>
</feature>
<feature type="compositionally biased region" description="Gly residues" evidence="1">
    <location>
        <begin position="92"/>
        <end position="104"/>
    </location>
</feature>
<keyword evidence="3" id="KW-1185">Reference proteome</keyword>